<comment type="caution">
    <text evidence="2">The sequence shown here is derived from an EMBL/GenBank/DDBJ whole genome shotgun (WGS) entry which is preliminary data.</text>
</comment>
<evidence type="ECO:0000313" key="2">
    <source>
        <dbReference type="EMBL" id="RAR64590.1"/>
    </source>
</evidence>
<dbReference type="AlphaFoldDB" id="A0A328XWE4"/>
<feature type="region of interest" description="Disordered" evidence="1">
    <location>
        <begin position="1"/>
        <end position="45"/>
    </location>
</feature>
<dbReference type="EMBL" id="QLSX01000001">
    <property type="protein sequence ID" value="RAR64590.1"/>
    <property type="molecule type" value="Genomic_DNA"/>
</dbReference>
<proteinExistence type="predicted"/>
<accession>A0A328XWE4</accession>
<reference evidence="2 3" key="1">
    <citation type="submission" date="2018-06" db="EMBL/GenBank/DDBJ databases">
        <title>Comparative analysis of microorganisms from saline springs in Andes Mountain Range, Colombia.</title>
        <authorList>
            <person name="Rubin E."/>
        </authorList>
    </citation>
    <scope>NUCLEOTIDE SEQUENCE [LARGE SCALE GENOMIC DNA]</scope>
    <source>
        <strain evidence="2 3">USBA-857</strain>
    </source>
</reference>
<evidence type="ECO:0000313" key="3">
    <source>
        <dbReference type="Proteomes" id="UP000249700"/>
    </source>
</evidence>
<organism evidence="2 3">
    <name type="scientific">Onishia taeanensis</name>
    <dbReference type="NCBI Taxonomy" id="284577"/>
    <lineage>
        <taxon>Bacteria</taxon>
        <taxon>Pseudomonadati</taxon>
        <taxon>Pseudomonadota</taxon>
        <taxon>Gammaproteobacteria</taxon>
        <taxon>Oceanospirillales</taxon>
        <taxon>Halomonadaceae</taxon>
        <taxon>Onishia</taxon>
    </lineage>
</organism>
<gene>
    <name evidence="2" type="ORF">BCL93_101412</name>
</gene>
<sequence>MQQREMGDVRGTSSHAHNENESENQNEPRQPGLFAAASTTLPPSA</sequence>
<name>A0A328XWE4_9GAMM</name>
<protein>
    <submittedName>
        <fullName evidence="2">Uncharacterized protein</fullName>
    </submittedName>
</protein>
<dbReference type="Proteomes" id="UP000249700">
    <property type="component" value="Unassembled WGS sequence"/>
</dbReference>
<evidence type="ECO:0000256" key="1">
    <source>
        <dbReference type="SAM" id="MobiDB-lite"/>
    </source>
</evidence>